<organism evidence="2 3">
    <name type="scientific">Sphingobacterium chuzhouense</name>
    <dbReference type="NCBI Taxonomy" id="1742264"/>
    <lineage>
        <taxon>Bacteria</taxon>
        <taxon>Pseudomonadati</taxon>
        <taxon>Bacteroidota</taxon>
        <taxon>Sphingobacteriia</taxon>
        <taxon>Sphingobacteriales</taxon>
        <taxon>Sphingobacteriaceae</taxon>
        <taxon>Sphingobacterium</taxon>
    </lineage>
</organism>
<dbReference type="Proteomes" id="UP000651112">
    <property type="component" value="Unassembled WGS sequence"/>
</dbReference>
<accession>A0ABR7XN24</accession>
<evidence type="ECO:0000313" key="2">
    <source>
        <dbReference type="EMBL" id="MBD1420584.1"/>
    </source>
</evidence>
<keyword evidence="1" id="KW-0732">Signal</keyword>
<sequence>MKTKLLTLLLLLLSVAVFAQNDLKARIEYEDAETAFANKEYEMVLSQLEKAKQILGKENSKILYLQILTERRLADRDTSYFSKVTTTIKRFEKLPDYKMFPEEKRAEIYRLYSKLESEKNIVIDKINDTKALEDNFKKYSYQDWPIGIPLDELKLLKKDSFFFRHKTKAVKKPNEYFGFQVVQLHTWDTGMMVSEGLQSVYLDGNNLVKGYKTTFKQGYYKGTLSQSALDQIIEPTVNELSGLFGFSPKKSKQSSDTDKYEWSNGNKSVIITFGGYQNQPDQFGVMGQMSILTR</sequence>
<gene>
    <name evidence="2" type="ORF">H8B21_03275</name>
</gene>
<name>A0ABR7XN24_9SPHI</name>
<dbReference type="RefSeq" id="WP_190312339.1">
    <property type="nucleotide sequence ID" value="NZ_JACNYL010000001.1"/>
</dbReference>
<feature type="chain" id="PRO_5047171061" evidence="1">
    <location>
        <begin position="20"/>
        <end position="294"/>
    </location>
</feature>
<feature type="signal peptide" evidence="1">
    <location>
        <begin position="1"/>
        <end position="19"/>
    </location>
</feature>
<dbReference type="EMBL" id="JACNYL010000001">
    <property type="protein sequence ID" value="MBD1420584.1"/>
    <property type="molecule type" value="Genomic_DNA"/>
</dbReference>
<evidence type="ECO:0000256" key="1">
    <source>
        <dbReference type="SAM" id="SignalP"/>
    </source>
</evidence>
<keyword evidence="3" id="KW-1185">Reference proteome</keyword>
<comment type="caution">
    <text evidence="2">The sequence shown here is derived from an EMBL/GenBank/DDBJ whole genome shotgun (WGS) entry which is preliminary data.</text>
</comment>
<proteinExistence type="predicted"/>
<reference evidence="2 3" key="1">
    <citation type="submission" date="2020-08" db="EMBL/GenBank/DDBJ databases">
        <title>Sphingobacterium sp. DN00404 isolated from aquaculture water.</title>
        <authorList>
            <person name="Zhang M."/>
        </authorList>
    </citation>
    <scope>NUCLEOTIDE SEQUENCE [LARGE SCALE GENOMIC DNA]</scope>
    <source>
        <strain evidence="2 3">KCTC 42746</strain>
    </source>
</reference>
<evidence type="ECO:0000313" key="3">
    <source>
        <dbReference type="Proteomes" id="UP000651112"/>
    </source>
</evidence>
<protein>
    <submittedName>
        <fullName evidence="2">Uncharacterized protein</fullName>
    </submittedName>
</protein>